<feature type="domain" description="Methyltransferase type 11" evidence="1">
    <location>
        <begin position="44"/>
        <end position="137"/>
    </location>
</feature>
<dbReference type="Gene3D" id="3.40.50.150">
    <property type="entry name" value="Vaccinia Virus protein VP39"/>
    <property type="match status" value="1"/>
</dbReference>
<dbReference type="SUPFAM" id="SSF53335">
    <property type="entry name" value="S-adenosyl-L-methionine-dependent methyltransferases"/>
    <property type="match status" value="1"/>
</dbReference>
<evidence type="ECO:0000313" key="3">
    <source>
        <dbReference type="Proteomes" id="UP000321638"/>
    </source>
</evidence>
<keyword evidence="2" id="KW-0808">Transferase</keyword>
<dbReference type="AlphaFoldDB" id="A0A5C8PEI2"/>
<keyword evidence="3" id="KW-1185">Reference proteome</keyword>
<gene>
    <name evidence="2" type="ORF">FHP25_27670</name>
</gene>
<name>A0A5C8PEI2_9HYPH</name>
<reference evidence="2 3" key="1">
    <citation type="submission" date="2019-06" db="EMBL/GenBank/DDBJ databases">
        <title>New taxonomy in bacterial strain CC-CFT640, isolated from vineyard.</title>
        <authorList>
            <person name="Lin S.-Y."/>
            <person name="Tsai C.-F."/>
            <person name="Young C.-C."/>
        </authorList>
    </citation>
    <scope>NUCLEOTIDE SEQUENCE [LARGE SCALE GENOMIC DNA]</scope>
    <source>
        <strain evidence="2 3">CC-CFT640</strain>
    </source>
</reference>
<comment type="caution">
    <text evidence="2">The sequence shown here is derived from an EMBL/GenBank/DDBJ whole genome shotgun (WGS) entry which is preliminary data.</text>
</comment>
<evidence type="ECO:0000313" key="2">
    <source>
        <dbReference type="EMBL" id="TXL72014.1"/>
    </source>
</evidence>
<accession>A0A5C8PEI2</accession>
<dbReference type="Pfam" id="PF08241">
    <property type="entry name" value="Methyltransf_11"/>
    <property type="match status" value="1"/>
</dbReference>
<dbReference type="InterPro" id="IPR029063">
    <property type="entry name" value="SAM-dependent_MTases_sf"/>
</dbReference>
<dbReference type="PANTHER" id="PTHR43591">
    <property type="entry name" value="METHYLTRANSFERASE"/>
    <property type="match status" value="1"/>
</dbReference>
<dbReference type="EMBL" id="VDUZ01000037">
    <property type="protein sequence ID" value="TXL72014.1"/>
    <property type="molecule type" value="Genomic_DNA"/>
</dbReference>
<organism evidence="2 3">
    <name type="scientific">Vineibacter terrae</name>
    <dbReference type="NCBI Taxonomy" id="2586908"/>
    <lineage>
        <taxon>Bacteria</taxon>
        <taxon>Pseudomonadati</taxon>
        <taxon>Pseudomonadota</taxon>
        <taxon>Alphaproteobacteria</taxon>
        <taxon>Hyphomicrobiales</taxon>
        <taxon>Vineibacter</taxon>
    </lineage>
</organism>
<dbReference type="GO" id="GO:0008757">
    <property type="term" value="F:S-adenosylmethionine-dependent methyltransferase activity"/>
    <property type="evidence" value="ECO:0007669"/>
    <property type="project" value="InterPro"/>
</dbReference>
<dbReference type="OrthoDB" id="9795634at2"/>
<dbReference type="InterPro" id="IPR013216">
    <property type="entry name" value="Methyltransf_11"/>
</dbReference>
<dbReference type="CDD" id="cd02440">
    <property type="entry name" value="AdoMet_MTases"/>
    <property type="match status" value="1"/>
</dbReference>
<evidence type="ECO:0000259" key="1">
    <source>
        <dbReference type="Pfam" id="PF08241"/>
    </source>
</evidence>
<dbReference type="Proteomes" id="UP000321638">
    <property type="component" value="Unassembled WGS sequence"/>
</dbReference>
<proteinExistence type="predicted"/>
<dbReference type="RefSeq" id="WP_147850233.1">
    <property type="nucleotide sequence ID" value="NZ_VDUZ01000037.1"/>
</dbReference>
<dbReference type="GO" id="GO:0032259">
    <property type="term" value="P:methylation"/>
    <property type="evidence" value="ECO:0007669"/>
    <property type="project" value="UniProtKB-KW"/>
</dbReference>
<keyword evidence="2" id="KW-0489">Methyltransferase</keyword>
<protein>
    <submittedName>
        <fullName evidence="2">Class I SAM-dependent methyltransferase</fullName>
    </submittedName>
</protein>
<sequence length="268" mass="29305">MPDQSRHDAWRAGGSYDLYMGRWSRQLAPAFLDWLNPADQLDWLEIGVGTGALSEAVMARCRPASFTGMDASEAFLELARTNVADQRAAFLLGDARAVPVDSDSVDMIVSGLVLNFVPDREKALAEMKRVARNGGTVGFYVWDYPGRGMEMMRAFWEAAVALDPDARDLAEDRRFPFCNPDGLTALAEGAGLRAVDCVAVEVPTVFTDFEDYWHPFTLGAGPAPGYCMSLDPGSQQQLKERLARDLPRRPDGSIALKARAWAVRGAAG</sequence>